<feature type="region of interest" description="Disordered" evidence="1">
    <location>
        <begin position="799"/>
        <end position="821"/>
    </location>
</feature>
<feature type="region of interest" description="Disordered" evidence="1">
    <location>
        <begin position="272"/>
        <end position="342"/>
    </location>
</feature>
<evidence type="ECO:0000313" key="2">
    <source>
        <dbReference type="EMBL" id="CBF81641.1"/>
    </source>
</evidence>
<feature type="region of interest" description="Disordered" evidence="1">
    <location>
        <begin position="461"/>
        <end position="494"/>
    </location>
</feature>
<feature type="region of interest" description="Disordered" evidence="1">
    <location>
        <begin position="355"/>
        <end position="437"/>
    </location>
</feature>
<feature type="compositionally biased region" description="Basic and acidic residues" evidence="1">
    <location>
        <begin position="92"/>
        <end position="105"/>
    </location>
</feature>
<dbReference type="HOGENOM" id="CLU_003071_1_0_1"/>
<dbReference type="AlphaFoldDB" id="Q5B1K8"/>
<feature type="compositionally biased region" description="Basic and acidic residues" evidence="1">
    <location>
        <begin position="461"/>
        <end position="476"/>
    </location>
</feature>
<evidence type="ECO:0000313" key="3">
    <source>
        <dbReference type="Proteomes" id="UP000000560"/>
    </source>
</evidence>
<evidence type="ECO:0000256" key="1">
    <source>
        <dbReference type="SAM" id="MobiDB-lite"/>
    </source>
</evidence>
<feature type="compositionally biased region" description="Polar residues" evidence="1">
    <location>
        <begin position="110"/>
        <end position="119"/>
    </location>
</feature>
<dbReference type="eggNOG" id="ENOG502S9TA">
    <property type="taxonomic scope" value="Eukaryota"/>
</dbReference>
<feature type="compositionally biased region" description="Polar residues" evidence="1">
    <location>
        <begin position="578"/>
        <end position="587"/>
    </location>
</feature>
<dbReference type="GeneID" id="2871861"/>
<dbReference type="KEGG" id="ani:ANIA_05572"/>
<name>Q5B1K8_EMENI</name>
<dbReference type="OMA" id="VFSYWRR"/>
<dbReference type="OrthoDB" id="5408302at2759"/>
<dbReference type="InParanoid" id="Q5B1K8"/>
<reference evidence="3" key="1">
    <citation type="journal article" date="2005" name="Nature">
        <title>Sequencing of Aspergillus nidulans and comparative analysis with A. fumigatus and A. oryzae.</title>
        <authorList>
            <person name="Galagan J.E."/>
            <person name="Calvo S.E."/>
            <person name="Cuomo C."/>
            <person name="Ma L.J."/>
            <person name="Wortman J.R."/>
            <person name="Batzoglou S."/>
            <person name="Lee S.I."/>
            <person name="Basturkmen M."/>
            <person name="Spevak C.C."/>
            <person name="Clutterbuck J."/>
            <person name="Kapitonov V."/>
            <person name="Jurka J."/>
            <person name="Scazzocchio C."/>
            <person name="Farman M."/>
            <person name="Butler J."/>
            <person name="Purcell S."/>
            <person name="Harris S."/>
            <person name="Braus G.H."/>
            <person name="Draht O."/>
            <person name="Busch S."/>
            <person name="D'Enfert C."/>
            <person name="Bouchier C."/>
            <person name="Goldman G.H."/>
            <person name="Bell-Pedersen D."/>
            <person name="Griffiths-Jones S."/>
            <person name="Doonan J.H."/>
            <person name="Yu J."/>
            <person name="Vienken K."/>
            <person name="Pain A."/>
            <person name="Freitag M."/>
            <person name="Selker E.U."/>
            <person name="Archer D.B."/>
            <person name="Penalva M.A."/>
            <person name="Oakley B.R."/>
            <person name="Momany M."/>
            <person name="Tanaka T."/>
            <person name="Kumagai T."/>
            <person name="Asai K."/>
            <person name="Machida M."/>
            <person name="Nierman W.C."/>
            <person name="Denning D.W."/>
            <person name="Caddick M."/>
            <person name="Hynes M."/>
            <person name="Paoletti M."/>
            <person name="Fischer R."/>
            <person name="Miller B."/>
            <person name="Dyer P."/>
            <person name="Sachs M.S."/>
            <person name="Osmani S.A."/>
            <person name="Birren B.W."/>
        </authorList>
    </citation>
    <scope>NUCLEOTIDE SEQUENCE [LARGE SCALE GENOMIC DNA]</scope>
    <source>
        <strain evidence="3">FGSC A4 / ATCC 38163 / CBS 112.46 / NRRL 194 / M139</strain>
    </source>
</reference>
<dbReference type="STRING" id="227321.Q5B1K8"/>
<feature type="compositionally biased region" description="Basic and acidic residues" evidence="1">
    <location>
        <begin position="322"/>
        <end position="342"/>
    </location>
</feature>
<organism evidence="2 3">
    <name type="scientific">Emericella nidulans (strain FGSC A4 / ATCC 38163 / CBS 112.46 / NRRL 194 / M139)</name>
    <name type="common">Aspergillus nidulans</name>
    <dbReference type="NCBI Taxonomy" id="227321"/>
    <lineage>
        <taxon>Eukaryota</taxon>
        <taxon>Fungi</taxon>
        <taxon>Dikarya</taxon>
        <taxon>Ascomycota</taxon>
        <taxon>Pezizomycotina</taxon>
        <taxon>Eurotiomycetes</taxon>
        <taxon>Eurotiomycetidae</taxon>
        <taxon>Eurotiales</taxon>
        <taxon>Aspergillaceae</taxon>
        <taxon>Aspergillus</taxon>
        <taxon>Aspergillus subgen. Nidulantes</taxon>
    </lineage>
</organism>
<dbReference type="Proteomes" id="UP000000560">
    <property type="component" value="Chromosome V"/>
</dbReference>
<feature type="compositionally biased region" description="Polar residues" evidence="1">
    <location>
        <begin position="799"/>
        <end position="816"/>
    </location>
</feature>
<reference evidence="3" key="2">
    <citation type="journal article" date="2009" name="Fungal Genet. Biol.">
        <title>The 2008 update of the Aspergillus nidulans genome annotation: a community effort.</title>
        <authorList>
            <person name="Wortman J.R."/>
            <person name="Gilsenan J.M."/>
            <person name="Joardar V."/>
            <person name="Deegan J."/>
            <person name="Clutterbuck J."/>
            <person name="Andersen M.R."/>
            <person name="Archer D."/>
            <person name="Bencina M."/>
            <person name="Braus G."/>
            <person name="Coutinho P."/>
            <person name="von Dohren H."/>
            <person name="Doonan J."/>
            <person name="Driessen A.J."/>
            <person name="Durek P."/>
            <person name="Espeso E."/>
            <person name="Fekete E."/>
            <person name="Flipphi M."/>
            <person name="Estrada C.G."/>
            <person name="Geysens S."/>
            <person name="Goldman G."/>
            <person name="de Groot P.W."/>
            <person name="Hansen K."/>
            <person name="Harris S.D."/>
            <person name="Heinekamp T."/>
            <person name="Helmstaedt K."/>
            <person name="Henrissat B."/>
            <person name="Hofmann G."/>
            <person name="Homan T."/>
            <person name="Horio T."/>
            <person name="Horiuchi H."/>
            <person name="James S."/>
            <person name="Jones M."/>
            <person name="Karaffa L."/>
            <person name="Karanyi Z."/>
            <person name="Kato M."/>
            <person name="Keller N."/>
            <person name="Kelly D.E."/>
            <person name="Kiel J.A."/>
            <person name="Kim J.M."/>
            <person name="van der Klei I.J."/>
            <person name="Klis F.M."/>
            <person name="Kovalchuk A."/>
            <person name="Krasevec N."/>
            <person name="Kubicek C.P."/>
            <person name="Liu B."/>
            <person name="Maccabe A."/>
            <person name="Meyer V."/>
            <person name="Mirabito P."/>
            <person name="Miskei M."/>
            <person name="Mos M."/>
            <person name="Mullins J."/>
            <person name="Nelson D.R."/>
            <person name="Nielsen J."/>
            <person name="Oakley B.R."/>
            <person name="Osmani S.A."/>
            <person name="Pakula T."/>
            <person name="Paszewski A."/>
            <person name="Paulsen I."/>
            <person name="Pilsyk S."/>
            <person name="Pocsi I."/>
            <person name="Punt P.J."/>
            <person name="Ram A.F."/>
            <person name="Ren Q."/>
            <person name="Robellet X."/>
            <person name="Robson G."/>
            <person name="Seiboth B."/>
            <person name="van Solingen P."/>
            <person name="Specht T."/>
            <person name="Sun J."/>
            <person name="Taheri-Talesh N."/>
            <person name="Takeshita N."/>
            <person name="Ussery D."/>
            <person name="vanKuyk P.A."/>
            <person name="Visser H."/>
            <person name="van de Vondervoort P.J."/>
            <person name="de Vries R.P."/>
            <person name="Walton J."/>
            <person name="Xiang X."/>
            <person name="Xiong Y."/>
            <person name="Zeng A.P."/>
            <person name="Brandt B.W."/>
            <person name="Cornell M.J."/>
            <person name="van den Hondel C.A."/>
            <person name="Visser J."/>
            <person name="Oliver S.G."/>
            <person name="Turner G."/>
        </authorList>
    </citation>
    <scope>GENOME REANNOTATION</scope>
    <source>
        <strain evidence="3">FGSC A4 / ATCC 38163 / CBS 112.46 / NRRL 194 / M139</strain>
    </source>
</reference>
<feature type="compositionally biased region" description="Acidic residues" evidence="1">
    <location>
        <begin position="481"/>
        <end position="494"/>
    </location>
</feature>
<feature type="region of interest" description="Disordered" evidence="1">
    <location>
        <begin position="536"/>
        <end position="590"/>
    </location>
</feature>
<accession>Q5B1K8</accession>
<feature type="region of interest" description="Disordered" evidence="1">
    <location>
        <begin position="1"/>
        <end position="223"/>
    </location>
</feature>
<dbReference type="VEuPathDB" id="FungiDB:AN5572"/>
<proteinExistence type="predicted"/>
<feature type="compositionally biased region" description="Pro residues" evidence="1">
    <location>
        <begin position="14"/>
        <end position="30"/>
    </location>
</feature>
<sequence length="1065" mass="115337">MLSYWRRRSSNASPVPPTSQPTPKAPPLLPLIPDSTSLTATFDEKFTAEGAPNEYLSKSDGGTSTVPGPTVDAPAPSTSSGTLAVAPSFSDNHTRPRSSPEERNTEPFLTAQTNHSQPSLHPATSDRTHENESKPSSPLPASEKARLTPTAVDGQSKRSSSTSPAMAPTGHRRFRTSPDVSPGDKHSASQKEYRFEGPTSRRQNDRDAQPVEPVPQKGSGKTMLQLLNPLSLLAKRRSHQVVGLRADEVNRGSRTIIPIPDDYDPRIRGKIVHDFSAPRPRRQLSAAPGHRPEQAGQPGASPPAQPEHTADERSPYSPLPEQLKRHSDHSPVFREHFEDDKRVLQVENKAYLQSSLLTDSSNRDHDPHTLPVFARKLPSSITDSEKPPEELPPSEGQLESSHEAKLAGGDTTKSVGDSDTFEMELPQQPSGLPKHFKSNASRFSFDMNGVGSSTQEKLLEEKHKEKEAARKAEARLNGEYSDLEDDYDNDMFDDIDGLEEEIPGVNVDADEGDEFKNFSGPGNILNKSWLAPNLSPVVASPVQPNTSTIEGNQPAAPKQEESNPDSTGPLSPDASVAVDNSTDSSKTFLRDSKNLSNIPLQTIPDEDDLYYDDGEFGELDTKATEEHFDESIFDDPTSHLYGRKQPTASVQPQEKPGIAGSVPLQTILDEDDLYFDDGEFGELDTKDAGEQFDESIFDDPTSHLYERKQSTAPDQLRSEVSGIEAGSNGGLGHVPSSASDHHQGFAPRRYGSVVGNMPNPGLVNSHSGILSEHNLEAFHNALADAANQCAANDRLGHTTSVSERSMAQESAHTADSQPGLVSDESRISQAMEAVGFEEVLDDFDYDDNDDLLYDDPIIAAANAEALENDDEGFYGHEFGFYAQAYGANSELTNGGYFGPRGAEGISRSHSGRGKFREPSLTPITERSEWSTRNSIISVTAHGVAHSNQSVSSPGLAQLVDLNTIDDEMSLSALMKLRRDAWGGSNGSLRSSSGSPPPQQYPASNRGSFTLSDVSPSVHTVPPDFLGVPLAMDSPIRESDKGAWASFSQHAPNGLLPGTETHRTSL</sequence>
<feature type="region of interest" description="Disordered" evidence="1">
    <location>
        <begin position="1046"/>
        <end position="1065"/>
    </location>
</feature>
<feature type="compositionally biased region" description="Polar residues" evidence="1">
    <location>
        <begin position="542"/>
        <end position="551"/>
    </location>
</feature>
<feature type="compositionally biased region" description="Basic and acidic residues" evidence="1">
    <location>
        <begin position="124"/>
        <end position="133"/>
    </location>
</feature>
<protein>
    <submittedName>
        <fullName evidence="2">Uncharacterized protein</fullName>
    </submittedName>
</protein>
<accession>C8VG35</accession>
<feature type="compositionally biased region" description="Basic and acidic residues" evidence="1">
    <location>
        <begin position="182"/>
        <end position="195"/>
    </location>
</feature>
<dbReference type="EMBL" id="BN001305">
    <property type="protein sequence ID" value="CBF81641.1"/>
    <property type="molecule type" value="Genomic_DNA"/>
</dbReference>
<keyword evidence="3" id="KW-1185">Reference proteome</keyword>
<gene>
    <name evidence="2" type="ORF">ANIA_05572</name>
</gene>
<feature type="region of interest" description="Disordered" evidence="1">
    <location>
        <begin position="982"/>
        <end position="1009"/>
    </location>
</feature>
<dbReference type="RefSeq" id="XP_663176.1">
    <property type="nucleotide sequence ID" value="XM_658084.2"/>
</dbReference>